<reference evidence="3" key="1">
    <citation type="submission" date="2016-10" db="EMBL/GenBank/DDBJ databases">
        <authorList>
            <person name="Varghese N."/>
            <person name="Submissions S."/>
        </authorList>
    </citation>
    <scope>NUCLEOTIDE SEQUENCE [LARGE SCALE GENOMIC DNA]</scope>
    <source>
        <strain evidence="3">CGMCC 1.9108</strain>
    </source>
</reference>
<keyword evidence="3" id="KW-1185">Reference proteome</keyword>
<organism evidence="2 3">
    <name type="scientific">Ruegeria marina</name>
    <dbReference type="NCBI Taxonomy" id="639004"/>
    <lineage>
        <taxon>Bacteria</taxon>
        <taxon>Pseudomonadati</taxon>
        <taxon>Pseudomonadota</taxon>
        <taxon>Alphaproteobacteria</taxon>
        <taxon>Rhodobacterales</taxon>
        <taxon>Roseobacteraceae</taxon>
        <taxon>Ruegeria</taxon>
    </lineage>
</organism>
<name>A0A1G6YAV5_9RHOB</name>
<dbReference type="AlphaFoldDB" id="A0A1G6YAV5"/>
<feature type="region of interest" description="Disordered" evidence="1">
    <location>
        <begin position="1"/>
        <end position="30"/>
    </location>
</feature>
<sequence>MASARPTTFDRRNAGAHVRHPRRSPLARRKKPCSANIFARRTPRSRRATCISGRRVRRQCRPLPLQSGFPRPLISSSLALLTLPQPLHVSNGPPDQFLNAFIVGRRCCRIPFEKEPPLLHHLDPCSRRFRQHLVFETTEVRLCRAYPRRGVARRSPPHFRLMSAGLCPATVKIDRVIRHSNAPKKPHHGSLAVGRGTVQRALASHSPMPGRALPTRGPVSSVSVPLRGTEALRVSRAPFWLARGRTE</sequence>
<dbReference type="EMBL" id="FMZV01000011">
    <property type="protein sequence ID" value="SDD87123.1"/>
    <property type="molecule type" value="Genomic_DNA"/>
</dbReference>
<gene>
    <name evidence="2" type="ORF">SAMN04488239_11181</name>
</gene>
<protein>
    <submittedName>
        <fullName evidence="2">Uncharacterized protein</fullName>
    </submittedName>
</protein>
<evidence type="ECO:0000313" key="2">
    <source>
        <dbReference type="EMBL" id="SDD87123.1"/>
    </source>
</evidence>
<feature type="region of interest" description="Disordered" evidence="1">
    <location>
        <begin position="202"/>
        <end position="223"/>
    </location>
</feature>
<feature type="compositionally biased region" description="Basic residues" evidence="1">
    <location>
        <begin position="17"/>
        <end position="30"/>
    </location>
</feature>
<evidence type="ECO:0000256" key="1">
    <source>
        <dbReference type="SAM" id="MobiDB-lite"/>
    </source>
</evidence>
<evidence type="ECO:0000313" key="3">
    <source>
        <dbReference type="Proteomes" id="UP000199628"/>
    </source>
</evidence>
<dbReference type="Proteomes" id="UP000199628">
    <property type="component" value="Unassembled WGS sequence"/>
</dbReference>
<proteinExistence type="predicted"/>
<accession>A0A1G6YAV5</accession>